<dbReference type="EMBL" id="CZAE01000001">
    <property type="protein sequence ID" value="CUO37022.1"/>
    <property type="molecule type" value="Genomic_DNA"/>
</dbReference>
<evidence type="ECO:0000313" key="2">
    <source>
        <dbReference type="EMBL" id="VYT46453.1"/>
    </source>
</evidence>
<reference evidence="2" key="2">
    <citation type="submission" date="2019-11" db="EMBL/GenBank/DDBJ databases">
        <authorList>
            <person name="Feng L."/>
        </authorList>
    </citation>
    <scope>NUCLEOTIDE SEQUENCE</scope>
    <source>
        <strain evidence="2">BfaecisLFYP10</strain>
    </source>
</reference>
<organism evidence="1 3">
    <name type="scientific">Bacteroides faecis</name>
    <dbReference type="NCBI Taxonomy" id="674529"/>
    <lineage>
        <taxon>Bacteria</taxon>
        <taxon>Pseudomonadati</taxon>
        <taxon>Bacteroidota</taxon>
        <taxon>Bacteroidia</taxon>
        <taxon>Bacteroidales</taxon>
        <taxon>Bacteroidaceae</taxon>
        <taxon>Bacteroides</taxon>
    </lineage>
</organism>
<name>A0A174EGG7_9BACE</name>
<dbReference type="AlphaFoldDB" id="A0A174EGG7"/>
<accession>A0A6N2WXA9</accession>
<proteinExistence type="predicted"/>
<accession>A0A174EGG7</accession>
<reference evidence="1 3" key="1">
    <citation type="submission" date="2015-09" db="EMBL/GenBank/DDBJ databases">
        <authorList>
            <consortium name="Pathogen Informatics"/>
        </authorList>
    </citation>
    <scope>NUCLEOTIDE SEQUENCE [LARGE SCALE GENOMIC DNA]</scope>
    <source>
        <strain evidence="1 3">2789STDY5834846</strain>
    </source>
</reference>
<protein>
    <submittedName>
        <fullName evidence="1">Uncharacterized protein</fullName>
    </submittedName>
</protein>
<sequence length="35" mass="4070">MKVLAGFFIVLSEDGRKKEFSKINGKLFFTFAPFR</sequence>
<gene>
    <name evidence="2" type="ORF">BFLFYP10_03578</name>
    <name evidence="1" type="ORF">ERS852461_00119</name>
</gene>
<dbReference type="EMBL" id="CACRSZ010000080">
    <property type="protein sequence ID" value="VYT46453.1"/>
    <property type="molecule type" value="Genomic_DNA"/>
</dbReference>
<evidence type="ECO:0000313" key="3">
    <source>
        <dbReference type="Proteomes" id="UP000095606"/>
    </source>
</evidence>
<evidence type="ECO:0000313" key="1">
    <source>
        <dbReference type="EMBL" id="CUO37022.1"/>
    </source>
</evidence>
<dbReference type="Proteomes" id="UP000095606">
    <property type="component" value="Unassembled WGS sequence"/>
</dbReference>